<organism evidence="2">
    <name type="scientific">Volvox carteri f. nagariensis</name>
    <dbReference type="NCBI Taxonomy" id="3068"/>
    <lineage>
        <taxon>Eukaryota</taxon>
        <taxon>Viridiplantae</taxon>
        <taxon>Chlorophyta</taxon>
        <taxon>core chlorophytes</taxon>
        <taxon>Chlorophyceae</taxon>
        <taxon>CS clade</taxon>
        <taxon>Chlamydomonadales</taxon>
        <taxon>Volvocaceae</taxon>
        <taxon>Volvox</taxon>
    </lineage>
</organism>
<name>D8UKC6_VOLCA</name>
<reference evidence="1 2" key="1">
    <citation type="journal article" date="2010" name="Science">
        <title>Genomic analysis of organismal complexity in the multicellular green alga Volvox carteri.</title>
        <authorList>
            <person name="Prochnik S.E."/>
            <person name="Umen J."/>
            <person name="Nedelcu A.M."/>
            <person name="Hallmann A."/>
            <person name="Miller S.M."/>
            <person name="Nishii I."/>
            <person name="Ferris P."/>
            <person name="Kuo A."/>
            <person name="Mitros T."/>
            <person name="Fritz-Laylin L.K."/>
            <person name="Hellsten U."/>
            <person name="Chapman J."/>
            <person name="Simakov O."/>
            <person name="Rensing S.A."/>
            <person name="Terry A."/>
            <person name="Pangilinan J."/>
            <person name="Kapitonov V."/>
            <person name="Jurka J."/>
            <person name="Salamov A."/>
            <person name="Shapiro H."/>
            <person name="Schmutz J."/>
            <person name="Grimwood J."/>
            <person name="Lindquist E."/>
            <person name="Lucas S."/>
            <person name="Grigoriev I.V."/>
            <person name="Schmitt R."/>
            <person name="Kirk D."/>
            <person name="Rokhsar D.S."/>
        </authorList>
    </citation>
    <scope>NUCLEOTIDE SEQUENCE [LARGE SCALE GENOMIC DNA]</scope>
    <source>
        <strain evidence="2">f. Nagariensis / Eve</strain>
    </source>
</reference>
<sequence>MAKPLRVPASALVTNQPFTTRSLTRKASIAESVLCPGLRGPELAALYGSDLQGVMQRSDVECATAHDRDIVDWLPELEEDKLEGFLDTAPPAYYGESDCIRSTLCAVVVQPGGGPCAACRELGVDKKHKQSDSDGGERGRLLKRPRDVSILLALRVFTRRFNACIARQPRDRIRGRFWGVDMREAVMLLNEGDEDHLSDGDYVAVLEEVEGRTVVRVALVEGLLCPQGRGRGAARSRLSTTRRLDIGNPDGRLLLRLLHPSQTA</sequence>
<dbReference type="OrthoDB" id="549416at2759"/>
<keyword evidence="2" id="KW-1185">Reference proteome</keyword>
<dbReference type="KEGG" id="vcn:VOLCADRAFT_100504"/>
<dbReference type="RefSeq" id="XP_002959113.1">
    <property type="nucleotide sequence ID" value="XM_002959067.1"/>
</dbReference>
<accession>D8UKC6</accession>
<gene>
    <name evidence="1" type="ORF">VOLCADRAFT_100504</name>
</gene>
<proteinExistence type="predicted"/>
<dbReference type="Proteomes" id="UP000001058">
    <property type="component" value="Unassembled WGS sequence"/>
</dbReference>
<evidence type="ECO:0000313" key="2">
    <source>
        <dbReference type="Proteomes" id="UP000001058"/>
    </source>
</evidence>
<evidence type="ECO:0000313" key="1">
    <source>
        <dbReference type="EMBL" id="EFJ39841.1"/>
    </source>
</evidence>
<protein>
    <submittedName>
        <fullName evidence="1">Uncharacterized protein</fullName>
    </submittedName>
</protein>
<dbReference type="AlphaFoldDB" id="D8UKC6"/>
<dbReference type="EMBL" id="GL378442">
    <property type="protein sequence ID" value="EFJ39841.1"/>
    <property type="molecule type" value="Genomic_DNA"/>
</dbReference>
<dbReference type="GeneID" id="9625935"/>
<dbReference type="InParanoid" id="D8UKC6"/>